<dbReference type="GO" id="GO:0016301">
    <property type="term" value="F:kinase activity"/>
    <property type="evidence" value="ECO:0007669"/>
    <property type="project" value="UniProtKB-KW"/>
</dbReference>
<evidence type="ECO:0000256" key="5">
    <source>
        <dbReference type="ARBA" id="ARBA00022683"/>
    </source>
</evidence>
<comment type="subcellular location">
    <subcellularLocation>
        <location evidence="1">Cytoplasm</location>
    </subcellularLocation>
</comment>
<organism evidence="8">
    <name type="scientific">Serratia fonticola</name>
    <dbReference type="NCBI Taxonomy" id="47917"/>
    <lineage>
        <taxon>Bacteria</taxon>
        <taxon>Pseudomonadati</taxon>
        <taxon>Pseudomonadota</taxon>
        <taxon>Gammaproteobacteria</taxon>
        <taxon>Enterobacterales</taxon>
        <taxon>Yersiniaceae</taxon>
        <taxon>Serratia</taxon>
    </lineage>
</organism>
<dbReference type="AlphaFoldDB" id="A0A542BJ45"/>
<dbReference type="PANTHER" id="PTHR36203:SF3">
    <property type="entry name" value="PHOSPHOTRANSFERASE IIA COMPONENT SGCA-RELATED"/>
    <property type="match status" value="1"/>
</dbReference>
<keyword evidence="2" id="KW-0813">Transport</keyword>
<dbReference type="InterPro" id="IPR051351">
    <property type="entry name" value="Ascorbate-PTS_EIIA_comp"/>
</dbReference>
<evidence type="ECO:0000259" key="7">
    <source>
        <dbReference type="PROSITE" id="PS51094"/>
    </source>
</evidence>
<keyword evidence="6" id="KW-0418">Kinase</keyword>
<keyword evidence="4" id="KW-0808">Transferase</keyword>
<proteinExistence type="predicted"/>
<dbReference type="Pfam" id="PF00359">
    <property type="entry name" value="PTS_EIIA_2"/>
    <property type="match status" value="1"/>
</dbReference>
<keyword evidence="3" id="KW-0963">Cytoplasm</keyword>
<keyword evidence="5" id="KW-0598">Phosphotransferase system</keyword>
<evidence type="ECO:0000313" key="8">
    <source>
        <dbReference type="EMBL" id="TVZ68907.1"/>
    </source>
</evidence>
<dbReference type="SUPFAM" id="SSF55804">
    <property type="entry name" value="Phoshotransferase/anion transport protein"/>
    <property type="match status" value="1"/>
</dbReference>
<evidence type="ECO:0000256" key="1">
    <source>
        <dbReference type="ARBA" id="ARBA00004496"/>
    </source>
</evidence>
<dbReference type="GO" id="GO:0005737">
    <property type="term" value="C:cytoplasm"/>
    <property type="evidence" value="ECO:0007669"/>
    <property type="project" value="UniProtKB-SubCell"/>
</dbReference>
<reference evidence="8" key="2">
    <citation type="submission" date="2019-08" db="EMBL/GenBank/DDBJ databases">
        <title>Investigation of anaerobic lignin degradation for improved lignocellulosic biofuels.</title>
        <authorList>
            <person name="Deangelis K.PhD."/>
        </authorList>
    </citation>
    <scope>NUCLEOTIDE SEQUENCE [LARGE SCALE GENOMIC DNA]</scope>
    <source>
        <strain evidence="8">128R</strain>
    </source>
</reference>
<feature type="domain" description="PTS EIIA type-2" evidence="7">
    <location>
        <begin position="1"/>
        <end position="145"/>
    </location>
</feature>
<dbReference type="CDD" id="cd00211">
    <property type="entry name" value="PTS_IIA_fru"/>
    <property type="match status" value="1"/>
</dbReference>
<evidence type="ECO:0000256" key="3">
    <source>
        <dbReference type="ARBA" id="ARBA00022490"/>
    </source>
</evidence>
<reference evidence="8" key="1">
    <citation type="submission" date="2019-06" db="EMBL/GenBank/DDBJ databases">
        <authorList>
            <person name="Deangelis K."/>
            <person name="Huntemann M."/>
            <person name="Clum A."/>
            <person name="Pillay M."/>
            <person name="Palaniappan K."/>
            <person name="Varghese N."/>
            <person name="Mikhailova N."/>
            <person name="Stamatis D."/>
            <person name="Reddy T."/>
            <person name="Daum C."/>
            <person name="Shapiro N."/>
            <person name="Ivanova N."/>
            <person name="Kyrpides N."/>
            <person name="Woyke T."/>
        </authorList>
    </citation>
    <scope>NUCLEOTIDE SEQUENCE [LARGE SCALE GENOMIC DNA]</scope>
    <source>
        <strain evidence="8">128R</strain>
    </source>
</reference>
<name>A0A542BJ45_SERFO</name>
<accession>A0A542BJ45</accession>
<dbReference type="PANTHER" id="PTHR36203">
    <property type="entry name" value="ASCORBATE-SPECIFIC PTS SYSTEM EIIA COMPONENT"/>
    <property type="match status" value="1"/>
</dbReference>
<dbReference type="PROSITE" id="PS51094">
    <property type="entry name" value="PTS_EIIA_TYPE_2"/>
    <property type="match status" value="1"/>
</dbReference>
<dbReference type="InterPro" id="IPR016152">
    <property type="entry name" value="PTrfase/Anion_transptr"/>
</dbReference>
<dbReference type="Gene3D" id="3.40.930.10">
    <property type="entry name" value="Mannitol-specific EII, Chain A"/>
    <property type="match status" value="1"/>
</dbReference>
<evidence type="ECO:0000256" key="2">
    <source>
        <dbReference type="ARBA" id="ARBA00022448"/>
    </source>
</evidence>
<evidence type="ECO:0000256" key="4">
    <source>
        <dbReference type="ARBA" id="ARBA00022679"/>
    </source>
</evidence>
<sequence length="149" mass="16282">MLINHPKLAQARKSAANWQQAVQIALNPLLASGRINHRYCQGVIDNTLAWGPYYVVAPGVALPHARPEQGVLANGIAVTTLESPVNFGHEDGDPIWLLIALSATDANAHLATLQRISSLLEDGELLTQLQQAKTDSQLFHLLQPRRVQE</sequence>
<protein>
    <recommendedName>
        <fullName evidence="7">PTS EIIA type-2 domain-containing protein</fullName>
    </recommendedName>
</protein>
<evidence type="ECO:0000256" key="6">
    <source>
        <dbReference type="ARBA" id="ARBA00022777"/>
    </source>
</evidence>
<comment type="caution">
    <text evidence="8">The sequence shown here is derived from an EMBL/GenBank/DDBJ whole genome shotgun (WGS) entry which is preliminary data.</text>
</comment>
<dbReference type="GO" id="GO:0009401">
    <property type="term" value="P:phosphoenolpyruvate-dependent sugar phosphotransferase system"/>
    <property type="evidence" value="ECO:0007669"/>
    <property type="project" value="UniProtKB-KW"/>
</dbReference>
<dbReference type="EMBL" id="VISQ01000001">
    <property type="protein sequence ID" value="TVZ68907.1"/>
    <property type="molecule type" value="Genomic_DNA"/>
</dbReference>
<dbReference type="InterPro" id="IPR002178">
    <property type="entry name" value="PTS_EIIA_type-2_dom"/>
</dbReference>
<gene>
    <name evidence="8" type="ORF">FHU10_1367</name>
</gene>